<evidence type="ECO:0000313" key="3">
    <source>
        <dbReference type="Proteomes" id="UP000230423"/>
    </source>
</evidence>
<proteinExistence type="predicted"/>
<gene>
    <name evidence="2" type="ORF">TELCIR_00582</name>
</gene>
<accession>A0A2G9V4D7</accession>
<feature type="region of interest" description="Disordered" evidence="1">
    <location>
        <begin position="19"/>
        <end position="41"/>
    </location>
</feature>
<dbReference type="AlphaFoldDB" id="A0A2G9V4D7"/>
<evidence type="ECO:0000256" key="1">
    <source>
        <dbReference type="SAM" id="MobiDB-lite"/>
    </source>
</evidence>
<feature type="compositionally biased region" description="Polar residues" evidence="1">
    <location>
        <begin position="27"/>
        <end position="41"/>
    </location>
</feature>
<reference evidence="2 3" key="1">
    <citation type="submission" date="2015-09" db="EMBL/GenBank/DDBJ databases">
        <title>Draft genome of the parasitic nematode Teladorsagia circumcincta isolate WARC Sus (inbred).</title>
        <authorList>
            <person name="Mitreva M."/>
        </authorList>
    </citation>
    <scope>NUCLEOTIDE SEQUENCE [LARGE SCALE GENOMIC DNA]</scope>
    <source>
        <strain evidence="2 3">S</strain>
    </source>
</reference>
<evidence type="ECO:0000313" key="2">
    <source>
        <dbReference type="EMBL" id="PIO77308.1"/>
    </source>
</evidence>
<feature type="compositionally biased region" description="Basic and acidic residues" evidence="1">
    <location>
        <begin position="96"/>
        <end position="112"/>
    </location>
</feature>
<dbReference type="Proteomes" id="UP000230423">
    <property type="component" value="Unassembled WGS sequence"/>
</dbReference>
<keyword evidence="3" id="KW-1185">Reference proteome</keyword>
<dbReference type="EMBL" id="KZ345003">
    <property type="protein sequence ID" value="PIO77308.1"/>
    <property type="molecule type" value="Genomic_DNA"/>
</dbReference>
<sequence>MKAQIKLIMAERTKFAFTEQPSKKGSETISLGNTISPKLSRSPQPSILHLYWDYRGISTNGETAIQLTLRRRFFLSQAKGVTADGAGAGQRRHSHRPPDEPKQDNGHADKWADASPNILGVAALLDTDC</sequence>
<name>A0A2G9V4D7_TELCI</name>
<feature type="region of interest" description="Disordered" evidence="1">
    <location>
        <begin position="83"/>
        <end position="113"/>
    </location>
</feature>
<organism evidence="2 3">
    <name type="scientific">Teladorsagia circumcincta</name>
    <name type="common">Brown stomach worm</name>
    <name type="synonym">Ostertagia circumcincta</name>
    <dbReference type="NCBI Taxonomy" id="45464"/>
    <lineage>
        <taxon>Eukaryota</taxon>
        <taxon>Metazoa</taxon>
        <taxon>Ecdysozoa</taxon>
        <taxon>Nematoda</taxon>
        <taxon>Chromadorea</taxon>
        <taxon>Rhabditida</taxon>
        <taxon>Rhabditina</taxon>
        <taxon>Rhabditomorpha</taxon>
        <taxon>Strongyloidea</taxon>
        <taxon>Trichostrongylidae</taxon>
        <taxon>Teladorsagia</taxon>
    </lineage>
</organism>
<protein>
    <submittedName>
        <fullName evidence="2">Uncharacterized protein</fullName>
    </submittedName>
</protein>